<protein>
    <submittedName>
        <fullName evidence="11">INO80 complex subunit 1</fullName>
    </submittedName>
</protein>
<evidence type="ECO:0000313" key="12">
    <source>
        <dbReference type="Proteomes" id="UP000623467"/>
    </source>
</evidence>
<evidence type="ECO:0000256" key="6">
    <source>
        <dbReference type="ARBA" id="ARBA00023242"/>
    </source>
</evidence>
<evidence type="ECO:0000256" key="3">
    <source>
        <dbReference type="ARBA" id="ARBA00022737"/>
    </source>
</evidence>
<dbReference type="FunFam" id="3.30.160.60:FF:000201">
    <property type="entry name" value="C2H2 finger domain protein (Gli3)"/>
    <property type="match status" value="1"/>
</dbReference>
<dbReference type="Pfam" id="PF00096">
    <property type="entry name" value="zf-C2H2"/>
    <property type="match status" value="1"/>
</dbReference>
<evidence type="ECO:0000256" key="7">
    <source>
        <dbReference type="PROSITE-ProRule" id="PRU00042"/>
    </source>
</evidence>
<organism evidence="11 12">
    <name type="scientific">Mycena sanguinolenta</name>
    <dbReference type="NCBI Taxonomy" id="230812"/>
    <lineage>
        <taxon>Eukaryota</taxon>
        <taxon>Fungi</taxon>
        <taxon>Dikarya</taxon>
        <taxon>Basidiomycota</taxon>
        <taxon>Agaricomycotina</taxon>
        <taxon>Agaricomycetes</taxon>
        <taxon>Agaricomycetidae</taxon>
        <taxon>Agaricales</taxon>
        <taxon>Marasmiineae</taxon>
        <taxon>Mycenaceae</taxon>
        <taxon>Mycena</taxon>
    </lineage>
</organism>
<name>A0A8H6Z3L8_9AGAR</name>
<keyword evidence="12" id="KW-1185">Reference proteome</keyword>
<feature type="region of interest" description="Disordered" evidence="9">
    <location>
        <begin position="1"/>
        <end position="26"/>
    </location>
</feature>
<proteinExistence type="predicted"/>
<feature type="compositionally biased region" description="Polar residues" evidence="9">
    <location>
        <begin position="455"/>
        <end position="470"/>
    </location>
</feature>
<dbReference type="InterPro" id="IPR056436">
    <property type="entry name" value="Znf-C2H2_ZIC1-5/GLI1-3-like"/>
</dbReference>
<dbReference type="PANTHER" id="PTHR45718">
    <property type="entry name" value="TRANSCRIPTIONAL ACTIVATOR CUBITUS INTERRUPTUS"/>
    <property type="match status" value="1"/>
</dbReference>
<dbReference type="InterPro" id="IPR043359">
    <property type="entry name" value="GLI-like"/>
</dbReference>
<dbReference type="GO" id="GO:0008270">
    <property type="term" value="F:zinc ion binding"/>
    <property type="evidence" value="ECO:0007669"/>
    <property type="project" value="UniProtKB-KW"/>
</dbReference>
<dbReference type="InterPro" id="IPR036236">
    <property type="entry name" value="Znf_C2H2_sf"/>
</dbReference>
<dbReference type="GO" id="GO:0000981">
    <property type="term" value="F:DNA-binding transcription factor activity, RNA polymerase II-specific"/>
    <property type="evidence" value="ECO:0007669"/>
    <property type="project" value="TreeGrafter"/>
</dbReference>
<feature type="compositionally biased region" description="Polar residues" evidence="9">
    <location>
        <begin position="52"/>
        <end position="62"/>
    </location>
</feature>
<feature type="compositionally biased region" description="Basic and acidic residues" evidence="9">
    <location>
        <begin position="308"/>
        <end position="319"/>
    </location>
</feature>
<dbReference type="Pfam" id="PF23561">
    <property type="entry name" value="zf-C2H2_15"/>
    <property type="match status" value="1"/>
</dbReference>
<keyword evidence="2" id="KW-0479">Metal-binding</keyword>
<dbReference type="GO" id="GO:0005634">
    <property type="term" value="C:nucleus"/>
    <property type="evidence" value="ECO:0007669"/>
    <property type="project" value="UniProtKB-SubCell"/>
</dbReference>
<evidence type="ECO:0000256" key="4">
    <source>
        <dbReference type="ARBA" id="ARBA00022771"/>
    </source>
</evidence>
<comment type="subcellular location">
    <subcellularLocation>
        <location evidence="1">Nucleus</location>
    </subcellularLocation>
</comment>
<evidence type="ECO:0000313" key="11">
    <source>
        <dbReference type="EMBL" id="KAF7370349.1"/>
    </source>
</evidence>
<feature type="region of interest" description="Disordered" evidence="9">
    <location>
        <begin position="236"/>
        <end position="341"/>
    </location>
</feature>
<dbReference type="PROSITE" id="PS00028">
    <property type="entry name" value="ZINC_FINGER_C2H2_1"/>
    <property type="match status" value="2"/>
</dbReference>
<dbReference type="GO" id="GO:0000978">
    <property type="term" value="F:RNA polymerase II cis-regulatory region sequence-specific DNA binding"/>
    <property type="evidence" value="ECO:0007669"/>
    <property type="project" value="TreeGrafter"/>
</dbReference>
<dbReference type="SUPFAM" id="SSF57667">
    <property type="entry name" value="beta-beta-alpha zinc fingers"/>
    <property type="match status" value="2"/>
</dbReference>
<feature type="region of interest" description="Disordered" evidence="9">
    <location>
        <begin position="39"/>
        <end position="62"/>
    </location>
</feature>
<evidence type="ECO:0000256" key="5">
    <source>
        <dbReference type="ARBA" id="ARBA00022833"/>
    </source>
</evidence>
<dbReference type="AlphaFoldDB" id="A0A8H6Z3L8"/>
<evidence type="ECO:0000259" key="10">
    <source>
        <dbReference type="PROSITE" id="PS50157"/>
    </source>
</evidence>
<dbReference type="PANTHER" id="PTHR45718:SF4">
    <property type="entry name" value="TRANSCRIPTIONAL ACTIVATOR CUBITUS INTERRUPTUS"/>
    <property type="match status" value="1"/>
</dbReference>
<feature type="region of interest" description="Disordered" evidence="9">
    <location>
        <begin position="83"/>
        <end position="131"/>
    </location>
</feature>
<dbReference type="Proteomes" id="UP000623467">
    <property type="component" value="Unassembled WGS sequence"/>
</dbReference>
<gene>
    <name evidence="11" type="ORF">MSAN_00666300</name>
</gene>
<comment type="caution">
    <text evidence="11">The sequence shown here is derived from an EMBL/GenBank/DDBJ whole genome shotgun (WGS) entry which is preliminary data.</text>
</comment>
<feature type="compositionally biased region" description="Low complexity" evidence="9">
    <location>
        <begin position="39"/>
        <end position="51"/>
    </location>
</feature>
<keyword evidence="4 7" id="KW-0863">Zinc-finger</keyword>
<feature type="coiled-coil region" evidence="8">
    <location>
        <begin position="387"/>
        <end position="421"/>
    </location>
</feature>
<keyword evidence="6" id="KW-0539">Nucleus</keyword>
<keyword evidence="5" id="KW-0862">Zinc</keyword>
<accession>A0A8H6Z3L8</accession>
<evidence type="ECO:0000256" key="8">
    <source>
        <dbReference type="SAM" id="Coils"/>
    </source>
</evidence>
<feature type="compositionally biased region" description="Low complexity" evidence="9">
    <location>
        <begin position="83"/>
        <end position="115"/>
    </location>
</feature>
<dbReference type="OrthoDB" id="3437960at2759"/>
<evidence type="ECO:0000256" key="2">
    <source>
        <dbReference type="ARBA" id="ARBA00022723"/>
    </source>
</evidence>
<dbReference type="PROSITE" id="PS50157">
    <property type="entry name" value="ZINC_FINGER_C2H2_2"/>
    <property type="match status" value="3"/>
</dbReference>
<dbReference type="InterPro" id="IPR013087">
    <property type="entry name" value="Znf_C2H2_type"/>
</dbReference>
<feature type="domain" description="C2H2-type" evidence="10">
    <location>
        <begin position="214"/>
        <end position="244"/>
    </location>
</feature>
<feature type="region of interest" description="Disordered" evidence="9">
    <location>
        <begin position="455"/>
        <end position="476"/>
    </location>
</feature>
<dbReference type="SMART" id="SM00355">
    <property type="entry name" value="ZnF_C2H2"/>
    <property type="match status" value="3"/>
</dbReference>
<feature type="domain" description="C2H2-type" evidence="10">
    <location>
        <begin position="181"/>
        <end position="213"/>
    </location>
</feature>
<evidence type="ECO:0000256" key="9">
    <source>
        <dbReference type="SAM" id="MobiDB-lite"/>
    </source>
</evidence>
<reference evidence="11" key="1">
    <citation type="submission" date="2020-05" db="EMBL/GenBank/DDBJ databases">
        <title>Mycena genomes resolve the evolution of fungal bioluminescence.</title>
        <authorList>
            <person name="Tsai I.J."/>
        </authorList>
    </citation>
    <scope>NUCLEOTIDE SEQUENCE</scope>
    <source>
        <strain evidence="11">160909Yilan</strain>
    </source>
</reference>
<feature type="domain" description="C2H2-type" evidence="10">
    <location>
        <begin position="148"/>
        <end position="178"/>
    </location>
</feature>
<dbReference type="FunFam" id="3.30.160.60:FF:000031">
    <property type="entry name" value="GLI family zinc finger 3"/>
    <property type="match status" value="1"/>
</dbReference>
<dbReference type="EMBL" id="JACAZH010000004">
    <property type="protein sequence ID" value="KAF7370349.1"/>
    <property type="molecule type" value="Genomic_DNA"/>
</dbReference>
<sequence>MGSRKRHDGTVGTQAKHRQIPHRPLPNLVFREFCHQATSQRSQLSSRRNSNPLQSSFQMSTTSKGDSEIVFVHTVPVAATVAATASHSTSPDSEPPSRSFSPSASADAATGTAPAYISDEDDDSSTISRSGTPAMTHFHEFRDSDDSVTCLWEHCGLVFTHLPTLIEHIHSVHIGVHKSNYTCEWASCSRRGLPQTSRFALISHIRSHTGEKPFTCARPECDKSFTRSDALAKHMRLQHNISPPLPGRGGSRKRRRTGDDVETSSNTPPPPPAMPTQSSFGTFKIEPNPAAEPEDLSAPIASSTSVLDSRDFEEPRPPENPRQMTPMSPGVRSPPRPMDDEDDVMLTVDSLPPYLRARYNPADNLVMGRSPAMVMYLIMKAKHRYASQHHEQLQEELRAVRAQLKKEKDEKEVALDNLLRGYFGAQAEHLIEPVPMPPSMLNAVPPVAVTNNSTSNLNATHMSNGNSSYYRTRPEV</sequence>
<keyword evidence="3" id="KW-0677">Repeat</keyword>
<keyword evidence="8" id="KW-0175">Coiled coil</keyword>
<evidence type="ECO:0000256" key="1">
    <source>
        <dbReference type="ARBA" id="ARBA00004123"/>
    </source>
</evidence>
<dbReference type="Gene3D" id="3.30.160.60">
    <property type="entry name" value="Classic Zinc Finger"/>
    <property type="match status" value="3"/>
</dbReference>